<gene>
    <name evidence="1" type="ORF">GPA27_15855</name>
</gene>
<dbReference type="Pfam" id="PF07044">
    <property type="entry name" value="DUF1329"/>
    <property type="match status" value="1"/>
</dbReference>
<evidence type="ECO:0000313" key="2">
    <source>
        <dbReference type="Proteomes" id="UP000634522"/>
    </source>
</evidence>
<dbReference type="CDD" id="cd16329">
    <property type="entry name" value="LolA_like"/>
    <property type="match status" value="1"/>
</dbReference>
<dbReference type="Gene3D" id="2.50.20.10">
    <property type="entry name" value="Lipoprotein localisation LolA/LolB/LppX"/>
    <property type="match status" value="1"/>
</dbReference>
<dbReference type="InterPro" id="IPR010752">
    <property type="entry name" value="DUF1329"/>
</dbReference>
<sequence length="457" mass="51873">MHIRKFDFDYSRRNFMEKTAKGILTAGVLTPLWPLIAHSADITKAYPDELLSIEGYTKGKIKTGDLITADNVELVKNLLDPVAYRQVKEMGRRIRIVASTRDVTRMYPHEYLEATLRNKGKAKLDQDGNVVTTDGKPWIGGNPFPEGTSANEVFANLTLCWGRHDNSVYAVRDWEIGPDGDVSYQYDFVWVEENTVARVGAGGPYLKGLEDKLRFQSVFFTSPADVKGTSYLNTWHYDQRKFPDLVGYLPAFKRVRKFPTNQRFEPLVAGMALYLSDAWAAGDPMLTWGNYKIVGRGPFLGAVSENWYGDHANWERPVHGGPKGQTFFETQMELCPEVIVVEAEPVGYSRAPVSKKRVWIDVRNMMYVAYVTYDRRGEIWKQFEPQYSLYEKGGARVLDGKNTAWSWTGVHCHDIQSNRMTRFVQAKTVAGGVSSGYNQAGLYEKYLTEQAMQRLGT</sequence>
<name>A0ABX1NHX1_9RHOO</name>
<protein>
    <submittedName>
        <fullName evidence="1">DUF1329 domain-containing protein</fullName>
    </submittedName>
</protein>
<organism evidence="1 2">
    <name type="scientific">Aromatoleum toluolicum</name>
    <dbReference type="NCBI Taxonomy" id="90060"/>
    <lineage>
        <taxon>Bacteria</taxon>
        <taxon>Pseudomonadati</taxon>
        <taxon>Pseudomonadota</taxon>
        <taxon>Betaproteobacteria</taxon>
        <taxon>Rhodocyclales</taxon>
        <taxon>Rhodocyclaceae</taxon>
        <taxon>Aromatoleum</taxon>
    </lineage>
</organism>
<evidence type="ECO:0000313" key="1">
    <source>
        <dbReference type="EMBL" id="NMF98856.1"/>
    </source>
</evidence>
<reference evidence="1 2" key="1">
    <citation type="submission" date="2019-12" db="EMBL/GenBank/DDBJ databases">
        <title>Comparative genomics gives insights into the taxonomy of the Azoarcus-Aromatoleum group and reveals separate origins of nif in the plant-associated Azoarcus and non-plant-associated Aromatoleum sub-groups.</title>
        <authorList>
            <person name="Lafos M."/>
            <person name="Maluk M."/>
            <person name="Batista M."/>
            <person name="Junghare M."/>
            <person name="Carmona M."/>
            <person name="Faoro H."/>
            <person name="Cruz L.M."/>
            <person name="Battistoni F."/>
            <person name="De Souza E."/>
            <person name="Pedrosa F."/>
            <person name="Chen W.-M."/>
            <person name="Poole P.S."/>
            <person name="Dixon R.A."/>
            <person name="James E.K."/>
        </authorList>
    </citation>
    <scope>NUCLEOTIDE SEQUENCE [LARGE SCALE GENOMIC DNA]</scope>
    <source>
        <strain evidence="1 2">T</strain>
    </source>
</reference>
<comment type="caution">
    <text evidence="1">The sequence shown here is derived from an EMBL/GenBank/DDBJ whole genome shotgun (WGS) entry which is preliminary data.</text>
</comment>
<dbReference type="Proteomes" id="UP000634522">
    <property type="component" value="Unassembled WGS sequence"/>
</dbReference>
<proteinExistence type="predicted"/>
<keyword evidence="2" id="KW-1185">Reference proteome</keyword>
<dbReference type="RefSeq" id="WP_169141543.1">
    <property type="nucleotide sequence ID" value="NZ_WTVS01000033.1"/>
</dbReference>
<dbReference type="EMBL" id="WTVS01000033">
    <property type="protein sequence ID" value="NMF98856.1"/>
    <property type="molecule type" value="Genomic_DNA"/>
</dbReference>
<accession>A0ABX1NHX1</accession>